<organism evidence="4 5">
    <name type="scientific">Winogradskyella rapida</name>
    <dbReference type="NCBI Taxonomy" id="549701"/>
    <lineage>
        <taxon>Bacteria</taxon>
        <taxon>Pseudomonadati</taxon>
        <taxon>Bacteroidota</taxon>
        <taxon>Flavobacteriia</taxon>
        <taxon>Flavobacteriales</taxon>
        <taxon>Flavobacteriaceae</taxon>
        <taxon>Winogradskyella</taxon>
    </lineage>
</organism>
<name>A0ABW3KV13_9FLAO</name>
<dbReference type="Proteomes" id="UP001597086">
    <property type="component" value="Unassembled WGS sequence"/>
</dbReference>
<evidence type="ECO:0000313" key="4">
    <source>
        <dbReference type="EMBL" id="MFD1016059.1"/>
    </source>
</evidence>
<dbReference type="InterPro" id="IPR026444">
    <property type="entry name" value="Secre_tail"/>
</dbReference>
<evidence type="ECO:0000259" key="3">
    <source>
        <dbReference type="Pfam" id="PF18962"/>
    </source>
</evidence>
<keyword evidence="5" id="KW-1185">Reference proteome</keyword>
<reference evidence="5" key="1">
    <citation type="journal article" date="2019" name="Int. J. Syst. Evol. Microbiol.">
        <title>The Global Catalogue of Microorganisms (GCM) 10K type strain sequencing project: providing services to taxonomists for standard genome sequencing and annotation.</title>
        <authorList>
            <consortium name="The Broad Institute Genomics Platform"/>
            <consortium name="The Broad Institute Genome Sequencing Center for Infectious Disease"/>
            <person name="Wu L."/>
            <person name="Ma J."/>
        </authorList>
    </citation>
    <scope>NUCLEOTIDE SEQUENCE [LARGE SCALE GENOMIC DNA]</scope>
    <source>
        <strain evidence="5">CCUG 56098</strain>
    </source>
</reference>
<evidence type="ECO:0000256" key="2">
    <source>
        <dbReference type="SAM" id="SignalP"/>
    </source>
</evidence>
<keyword evidence="1 2" id="KW-0732">Signal</keyword>
<gene>
    <name evidence="4" type="ORF">ACFQ13_09030</name>
</gene>
<feature type="domain" description="Secretion system C-terminal sorting" evidence="3">
    <location>
        <begin position="202"/>
        <end position="266"/>
    </location>
</feature>
<dbReference type="RefSeq" id="WP_386116447.1">
    <property type="nucleotide sequence ID" value="NZ_JBHTKM010000063.1"/>
</dbReference>
<proteinExistence type="predicted"/>
<accession>A0ABW3KV13</accession>
<sequence>MKKQLLFTLAFCGALTFASAQTEISFDETGTDVQTFTVGQQGGDDLDEGILAVTGTGVAVPNNNFMGIRSDTPTDDGATGTWTFTITTASTTPINTTLFLDMAKRPGCSVSGTVSVSGATSMSYAFATDGTDVSAVMDTPIQFESILSLVNGAPLTVTISLDEMLNVDNVATSIFRLENVVLERDGVLGLEDVSTQEIRANVFPNPAKNSFQIQANENVERVELYNITGRLVKTFEGEANYDISDLPSGIYLAQVKMPLGTQTLKVIKE</sequence>
<evidence type="ECO:0000256" key="1">
    <source>
        <dbReference type="ARBA" id="ARBA00022729"/>
    </source>
</evidence>
<feature type="signal peptide" evidence="2">
    <location>
        <begin position="1"/>
        <end position="20"/>
    </location>
</feature>
<protein>
    <submittedName>
        <fullName evidence="4">T9SS type A sorting domain-containing protein</fullName>
    </submittedName>
</protein>
<dbReference type="Pfam" id="PF18962">
    <property type="entry name" value="Por_Secre_tail"/>
    <property type="match status" value="1"/>
</dbReference>
<evidence type="ECO:0000313" key="5">
    <source>
        <dbReference type="Proteomes" id="UP001597086"/>
    </source>
</evidence>
<dbReference type="EMBL" id="JBHTKM010000063">
    <property type="protein sequence ID" value="MFD1016059.1"/>
    <property type="molecule type" value="Genomic_DNA"/>
</dbReference>
<dbReference type="NCBIfam" id="TIGR04183">
    <property type="entry name" value="Por_Secre_tail"/>
    <property type="match status" value="1"/>
</dbReference>
<comment type="caution">
    <text evidence="4">The sequence shown here is derived from an EMBL/GenBank/DDBJ whole genome shotgun (WGS) entry which is preliminary data.</text>
</comment>
<feature type="chain" id="PRO_5045890053" evidence="2">
    <location>
        <begin position="21"/>
        <end position="269"/>
    </location>
</feature>